<gene>
    <name evidence="1" type="ORF">ECRASSUSDP1_LOCUS6921</name>
</gene>
<evidence type="ECO:0000313" key="2">
    <source>
        <dbReference type="Proteomes" id="UP001295684"/>
    </source>
</evidence>
<accession>A0AAD1XBE1</accession>
<keyword evidence="2" id="KW-1185">Reference proteome</keyword>
<comment type="caution">
    <text evidence="1">The sequence shown here is derived from an EMBL/GenBank/DDBJ whole genome shotgun (WGS) entry which is preliminary data.</text>
</comment>
<dbReference type="AlphaFoldDB" id="A0AAD1XBE1"/>
<protein>
    <submittedName>
        <fullName evidence="1">Uncharacterized protein</fullName>
    </submittedName>
</protein>
<organism evidence="1 2">
    <name type="scientific">Euplotes crassus</name>
    <dbReference type="NCBI Taxonomy" id="5936"/>
    <lineage>
        <taxon>Eukaryota</taxon>
        <taxon>Sar</taxon>
        <taxon>Alveolata</taxon>
        <taxon>Ciliophora</taxon>
        <taxon>Intramacronucleata</taxon>
        <taxon>Spirotrichea</taxon>
        <taxon>Hypotrichia</taxon>
        <taxon>Euplotida</taxon>
        <taxon>Euplotidae</taxon>
        <taxon>Moneuplotes</taxon>
    </lineage>
</organism>
<sequence length="229" mass="26857">MKLIVFNMIPTTLTGVYKLEQNIAKVQVSGRFVSKNIIIYPAKYRSKKRLTDLVSYFYPLCEGTVRIRFSKPGEVVPMKLFKQVAVRLSSNASFAFELCGCKLAEKHLVLLLRECIRCFEIEFKNCIFDEIINRYPVKGSLELRKLVFWHCEDNLQAGEWSQKIIPSIFELLFEPIIYPSLEEVVVDHNKEALEFAEEYKEEYGLENIVFKTKKYEFGDEFWCDVGDRF</sequence>
<reference evidence="1" key="1">
    <citation type="submission" date="2023-07" db="EMBL/GenBank/DDBJ databases">
        <authorList>
            <consortium name="AG Swart"/>
            <person name="Singh M."/>
            <person name="Singh A."/>
            <person name="Seah K."/>
            <person name="Emmerich C."/>
        </authorList>
    </citation>
    <scope>NUCLEOTIDE SEQUENCE</scope>
    <source>
        <strain evidence="1">DP1</strain>
    </source>
</reference>
<dbReference type="Proteomes" id="UP001295684">
    <property type="component" value="Unassembled WGS sequence"/>
</dbReference>
<name>A0AAD1XBE1_EUPCR</name>
<evidence type="ECO:0000313" key="1">
    <source>
        <dbReference type="EMBL" id="CAI2365607.1"/>
    </source>
</evidence>
<proteinExistence type="predicted"/>
<dbReference type="EMBL" id="CAMPGE010006726">
    <property type="protein sequence ID" value="CAI2365607.1"/>
    <property type="molecule type" value="Genomic_DNA"/>
</dbReference>